<evidence type="ECO:0000313" key="1">
    <source>
        <dbReference type="EMBL" id="CAI0442641.1"/>
    </source>
</evidence>
<name>A0AAV0M7Z3_9ROSI</name>
<dbReference type="AlphaFoldDB" id="A0AAV0M7Z3"/>
<proteinExistence type="predicted"/>
<keyword evidence="2" id="KW-1185">Reference proteome</keyword>
<comment type="caution">
    <text evidence="1">The sequence shown here is derived from an EMBL/GenBank/DDBJ whole genome shotgun (WGS) entry which is preliminary data.</text>
</comment>
<organism evidence="1 2">
    <name type="scientific">Linum tenue</name>
    <dbReference type="NCBI Taxonomy" id="586396"/>
    <lineage>
        <taxon>Eukaryota</taxon>
        <taxon>Viridiplantae</taxon>
        <taxon>Streptophyta</taxon>
        <taxon>Embryophyta</taxon>
        <taxon>Tracheophyta</taxon>
        <taxon>Spermatophyta</taxon>
        <taxon>Magnoliopsida</taxon>
        <taxon>eudicotyledons</taxon>
        <taxon>Gunneridae</taxon>
        <taxon>Pentapetalae</taxon>
        <taxon>rosids</taxon>
        <taxon>fabids</taxon>
        <taxon>Malpighiales</taxon>
        <taxon>Linaceae</taxon>
        <taxon>Linum</taxon>
    </lineage>
</organism>
<accession>A0AAV0M7Z3</accession>
<reference evidence="1" key="1">
    <citation type="submission" date="2022-08" db="EMBL/GenBank/DDBJ databases">
        <authorList>
            <person name="Gutierrez-Valencia J."/>
        </authorList>
    </citation>
    <scope>NUCLEOTIDE SEQUENCE</scope>
</reference>
<protein>
    <submittedName>
        <fullName evidence="1">Uncharacterized protein</fullName>
    </submittedName>
</protein>
<dbReference type="EMBL" id="CAMGYJ010000007">
    <property type="protein sequence ID" value="CAI0442641.1"/>
    <property type="molecule type" value="Genomic_DNA"/>
</dbReference>
<evidence type="ECO:0000313" key="2">
    <source>
        <dbReference type="Proteomes" id="UP001154282"/>
    </source>
</evidence>
<dbReference type="Proteomes" id="UP001154282">
    <property type="component" value="Unassembled WGS sequence"/>
</dbReference>
<gene>
    <name evidence="1" type="ORF">LITE_LOCUS27342</name>
</gene>
<sequence length="181" mass="20109">MHGAFLTGLREAANIANFASARSSRIKLNSTPFKNSHACASLLADLFREPDLEFGSFAVIFARNDSDPKSAAILRVALSDPQKRSREGARPDLQHSNKLLFKQLQSHFNQQQELHVYTLLSKQQALELREVRGGDDVRLSYNLGCHFMFLGGTSKLKTGTLKRKLVRYGFEISGDAVSGNL</sequence>